<accession>A0A7C2N750</accession>
<keyword evidence="1" id="KW-0479">Metal-binding</keyword>
<dbReference type="EMBL" id="DSCQ01000063">
    <property type="protein sequence ID" value="HET21397.1"/>
    <property type="molecule type" value="Genomic_DNA"/>
</dbReference>
<dbReference type="PIRSF" id="PIRSF005295">
    <property type="entry name" value="UCP005295_TatD"/>
    <property type="match status" value="1"/>
</dbReference>
<dbReference type="Gene3D" id="3.20.20.140">
    <property type="entry name" value="Metal-dependent hydrolases"/>
    <property type="match status" value="1"/>
</dbReference>
<reference evidence="2" key="1">
    <citation type="journal article" date="2020" name="mSystems">
        <title>Genome- and Community-Level Interaction Insights into Carbon Utilization and Element Cycling Functions of Hydrothermarchaeota in Hydrothermal Sediment.</title>
        <authorList>
            <person name="Zhou Z."/>
            <person name="Liu Y."/>
            <person name="Xu W."/>
            <person name="Pan J."/>
            <person name="Luo Z.H."/>
            <person name="Li M."/>
        </authorList>
    </citation>
    <scope>NUCLEOTIDE SEQUENCE [LARGE SCALE GENOMIC DNA]</scope>
    <source>
        <strain evidence="2">SpSt-12</strain>
    </source>
</reference>
<evidence type="ECO:0000313" key="2">
    <source>
        <dbReference type="EMBL" id="HET21397.1"/>
    </source>
</evidence>
<protein>
    <submittedName>
        <fullName evidence="2">Deoxyribonuclease</fullName>
    </submittedName>
</protein>
<sequence length="248" mass="28147">MYFDSHLHSEGLGFSELKKLAENQIKDICSLAFFPVKPRYPQTMIDVFRKLVEFEPMRCKAAGVRMYPAVGIHPRCIPPDYKIVLKYLEEGEWIAFGEIGLELVTDEEIEVLRSQLELAKKLDIPCIIHTPRGEKVRATMKTIEILNTLEFPPQLAVIDHVNFETIDMVFETEYWIGLTVQPEKLSPDDAARIVAEYGSERFMLNSDAGYRDVEIATVAAAAEKIAENVGKDEAIRVAGKNAKKFLRL</sequence>
<dbReference type="InterPro" id="IPR012022">
    <property type="entry name" value="UCP005295"/>
</dbReference>
<comment type="caution">
    <text evidence="2">The sequence shown here is derived from an EMBL/GenBank/DDBJ whole genome shotgun (WGS) entry which is preliminary data.</text>
</comment>
<dbReference type="PANTHER" id="PTHR42658:SF1">
    <property type="entry name" value="HYDROLASE TATD"/>
    <property type="match status" value="1"/>
</dbReference>
<dbReference type="Pfam" id="PF01026">
    <property type="entry name" value="TatD_DNase"/>
    <property type="match status" value="1"/>
</dbReference>
<dbReference type="PANTHER" id="PTHR42658">
    <property type="entry name" value="HYDROLASE TATD"/>
    <property type="match status" value="1"/>
</dbReference>
<dbReference type="GO" id="GO:0016788">
    <property type="term" value="F:hydrolase activity, acting on ester bonds"/>
    <property type="evidence" value="ECO:0007669"/>
    <property type="project" value="UniProtKB-UniRule"/>
</dbReference>
<comment type="similarity">
    <text evidence="1">Belongs to the metallo-dependent hydrolases superfamily.</text>
</comment>
<dbReference type="InterPro" id="IPR032466">
    <property type="entry name" value="Metal_Hydrolase"/>
</dbReference>
<evidence type="ECO:0000256" key="1">
    <source>
        <dbReference type="PIRNR" id="PIRNR005295"/>
    </source>
</evidence>
<dbReference type="GO" id="GO:0046872">
    <property type="term" value="F:metal ion binding"/>
    <property type="evidence" value="ECO:0007669"/>
    <property type="project" value="UniProtKB-KW"/>
</dbReference>
<organism evidence="2">
    <name type="scientific">Archaeoglobus fulgidus</name>
    <dbReference type="NCBI Taxonomy" id="2234"/>
    <lineage>
        <taxon>Archaea</taxon>
        <taxon>Methanobacteriati</taxon>
        <taxon>Methanobacteriota</taxon>
        <taxon>Archaeoglobi</taxon>
        <taxon>Archaeoglobales</taxon>
        <taxon>Archaeoglobaceae</taxon>
        <taxon>Archaeoglobus</taxon>
    </lineage>
</organism>
<keyword evidence="1" id="KW-0378">Hydrolase</keyword>
<proteinExistence type="inferred from homology"/>
<dbReference type="SUPFAM" id="SSF51556">
    <property type="entry name" value="Metallo-dependent hydrolases"/>
    <property type="match status" value="1"/>
</dbReference>
<gene>
    <name evidence="2" type="ORF">ENN70_04805</name>
</gene>
<dbReference type="AlphaFoldDB" id="A0A7C2N750"/>
<dbReference type="InterPro" id="IPR001130">
    <property type="entry name" value="TatD-like"/>
</dbReference>
<name>A0A7C2N750_ARCFL</name>